<dbReference type="PANTHER" id="PTHR43178:SF5">
    <property type="entry name" value="LIPOAMIDE ACYLTRANSFERASE COMPONENT OF BRANCHED-CHAIN ALPHA-KETO ACID DEHYDROGENASE COMPLEX, MITOCHONDRIAL"/>
    <property type="match status" value="1"/>
</dbReference>
<keyword evidence="3 6" id="KW-0808">Transferase</keyword>
<evidence type="ECO:0000313" key="11">
    <source>
        <dbReference type="Proteomes" id="UP000253509"/>
    </source>
</evidence>
<dbReference type="Pfam" id="PF00364">
    <property type="entry name" value="Biotin_lipoyl"/>
    <property type="match status" value="1"/>
</dbReference>
<dbReference type="RefSeq" id="WP_113904423.1">
    <property type="nucleotide sequence ID" value="NZ_QNSB01000006.1"/>
</dbReference>
<keyword evidence="10" id="KW-0670">Pyruvate</keyword>
<dbReference type="CDD" id="cd06849">
    <property type="entry name" value="lipoyl_domain"/>
    <property type="match status" value="1"/>
</dbReference>
<dbReference type="InterPro" id="IPR001078">
    <property type="entry name" value="2-oxoacid_DH_actylTfrase"/>
</dbReference>
<keyword evidence="11" id="KW-1185">Reference proteome</keyword>
<keyword evidence="5 6" id="KW-0012">Acyltransferase</keyword>
<dbReference type="Gene3D" id="3.30.559.10">
    <property type="entry name" value="Chloramphenicol acetyltransferase-like domain"/>
    <property type="match status" value="1"/>
</dbReference>
<dbReference type="GO" id="GO:0016407">
    <property type="term" value="F:acetyltransferase activity"/>
    <property type="evidence" value="ECO:0007669"/>
    <property type="project" value="TreeGrafter"/>
</dbReference>
<evidence type="ECO:0000313" key="10">
    <source>
        <dbReference type="EMBL" id="RBP71341.1"/>
    </source>
</evidence>
<dbReference type="EMBL" id="QNSB01000006">
    <property type="protein sequence ID" value="RBP71341.1"/>
    <property type="molecule type" value="Genomic_DNA"/>
</dbReference>
<keyword evidence="4 6" id="KW-0450">Lipoyl</keyword>
<protein>
    <recommendedName>
        <fullName evidence="6">Dihydrolipoamide acetyltransferase component of pyruvate dehydrogenase complex</fullName>
        <ecNumber evidence="6">2.3.1.-</ecNumber>
    </recommendedName>
</protein>
<feature type="compositionally biased region" description="Basic and acidic residues" evidence="7">
    <location>
        <begin position="1"/>
        <end position="16"/>
    </location>
</feature>
<dbReference type="SUPFAM" id="SSF51230">
    <property type="entry name" value="Single hybrid motif"/>
    <property type="match status" value="1"/>
</dbReference>
<dbReference type="Gene3D" id="4.10.320.10">
    <property type="entry name" value="E3-binding domain"/>
    <property type="match status" value="1"/>
</dbReference>
<dbReference type="GO" id="GO:0031405">
    <property type="term" value="F:lipoic acid binding"/>
    <property type="evidence" value="ECO:0007669"/>
    <property type="project" value="TreeGrafter"/>
</dbReference>
<dbReference type="InterPro" id="IPR023213">
    <property type="entry name" value="CAT-like_dom_sf"/>
</dbReference>
<feature type="domain" description="Lipoyl-binding" evidence="8">
    <location>
        <begin position="35"/>
        <end position="110"/>
    </location>
</feature>
<dbReference type="InterPro" id="IPR003016">
    <property type="entry name" value="2-oxoA_DH_lipoyl-BS"/>
</dbReference>
<evidence type="ECO:0000256" key="7">
    <source>
        <dbReference type="SAM" id="MobiDB-lite"/>
    </source>
</evidence>
<feature type="region of interest" description="Disordered" evidence="7">
    <location>
        <begin position="132"/>
        <end position="225"/>
    </location>
</feature>
<evidence type="ECO:0000256" key="2">
    <source>
        <dbReference type="ARBA" id="ARBA00007317"/>
    </source>
</evidence>
<evidence type="ECO:0000259" key="8">
    <source>
        <dbReference type="PROSITE" id="PS50968"/>
    </source>
</evidence>
<evidence type="ECO:0000256" key="3">
    <source>
        <dbReference type="ARBA" id="ARBA00022679"/>
    </source>
</evidence>
<dbReference type="Proteomes" id="UP000253509">
    <property type="component" value="Unassembled WGS sequence"/>
</dbReference>
<reference evidence="10 11" key="1">
    <citation type="submission" date="2018-06" db="EMBL/GenBank/DDBJ databases">
        <title>Freshwater and sediment microbial communities from various areas in North America, analyzing microbe dynamics in response to fracking.</title>
        <authorList>
            <person name="Lamendella R."/>
        </authorList>
    </citation>
    <scope>NUCLEOTIDE SEQUENCE [LARGE SCALE GENOMIC DNA]</scope>
    <source>
        <strain evidence="10 11">3b_TX</strain>
    </source>
</reference>
<dbReference type="Gene3D" id="2.40.50.100">
    <property type="match status" value="1"/>
</dbReference>
<dbReference type="PROSITE" id="PS51826">
    <property type="entry name" value="PSBD"/>
    <property type="match status" value="1"/>
</dbReference>
<dbReference type="SUPFAM" id="SSF47005">
    <property type="entry name" value="Peripheral subunit-binding domain of 2-oxo acid dehydrogenase complex"/>
    <property type="match status" value="1"/>
</dbReference>
<dbReference type="PROSITE" id="PS50968">
    <property type="entry name" value="BIOTINYL_LIPOYL"/>
    <property type="match status" value="1"/>
</dbReference>
<dbReference type="InterPro" id="IPR000089">
    <property type="entry name" value="Biotin_lipoyl"/>
</dbReference>
<dbReference type="InterPro" id="IPR011053">
    <property type="entry name" value="Single_hybrid_motif"/>
</dbReference>
<dbReference type="Pfam" id="PF00198">
    <property type="entry name" value="2-oxoacid_dh"/>
    <property type="match status" value="1"/>
</dbReference>
<dbReference type="InterPro" id="IPR036625">
    <property type="entry name" value="E3-bd_dom_sf"/>
</dbReference>
<dbReference type="PANTHER" id="PTHR43178">
    <property type="entry name" value="DIHYDROLIPOAMIDE ACETYLTRANSFERASE COMPONENT OF PYRUVATE DEHYDROGENASE COMPLEX"/>
    <property type="match status" value="1"/>
</dbReference>
<feature type="compositionally biased region" description="Basic and acidic residues" evidence="7">
    <location>
        <begin position="23"/>
        <end position="42"/>
    </location>
</feature>
<evidence type="ECO:0000256" key="4">
    <source>
        <dbReference type="ARBA" id="ARBA00022823"/>
    </source>
</evidence>
<sequence>MSADPHRDDRDTEHSADTQGTERSGDARGTEQGRIREFHLPDLGEGLTEAELISWKVAVGDEVTVDQHVVEVESAKSVVELPSPFAGRIAGLHARPGDTVSAGQVLFSVAEADSAEASGGGSGEEVGASVADAAEGSGGRADAEARQANLIGYGTRERTGRSSRSRSFGSRTAGLSPVPDLPGEAPAQAPSGALPQDPSEAPAQDPTDTHGRDSASARVSPVISPIVRRLAKDHRLSAKHLHGSGPGGLVTRADVLAAIDERPGAASGAAREQAPGETPSGAQPDAVARERVPGETSPAAGTPADDHDTRTPLTGLRKVVAERLSRSRQEIPEATIWLDVDATELLATKRALEARTGEKYSLLSLVARFVVAGLKKHPILNSSVDVEAGEIVTHRDINLGLAAQTPRGLMVPVVHGAGDMSLRQLRDAVSETVGRASTGTFAPQELSGGTFTLNNYGVFGVDGSAPIINLPEVAMLGMGRIKERPWVVDGQLTVRQVMYLSFVFDHRVCDGAEPSAFLGFVADCIENPVSLLPEV</sequence>
<comment type="caution">
    <text evidence="10">The sequence shown here is derived from an EMBL/GenBank/DDBJ whole genome shotgun (WGS) entry which is preliminary data.</text>
</comment>
<dbReference type="EC" id="2.3.1.-" evidence="6"/>
<dbReference type="GO" id="GO:0005737">
    <property type="term" value="C:cytoplasm"/>
    <property type="evidence" value="ECO:0007669"/>
    <property type="project" value="TreeGrafter"/>
</dbReference>
<dbReference type="InterPro" id="IPR050743">
    <property type="entry name" value="2-oxoacid_DH_E2_comp"/>
</dbReference>
<dbReference type="FunFam" id="3.30.559.10:FF:000007">
    <property type="entry name" value="Dihydrolipoamide acetyltransferase component of pyruvate dehydrogenase complex"/>
    <property type="match status" value="1"/>
</dbReference>
<dbReference type="AlphaFoldDB" id="A0A366IHP7"/>
<feature type="region of interest" description="Disordered" evidence="7">
    <location>
        <begin position="263"/>
        <end position="313"/>
    </location>
</feature>
<dbReference type="InterPro" id="IPR004167">
    <property type="entry name" value="PSBD"/>
</dbReference>
<dbReference type="PROSITE" id="PS00189">
    <property type="entry name" value="LIPOYL"/>
    <property type="match status" value="1"/>
</dbReference>
<feature type="domain" description="Peripheral subunit-binding (PSBD)" evidence="9">
    <location>
        <begin position="222"/>
        <end position="259"/>
    </location>
</feature>
<name>A0A366IHP7_9MICO</name>
<evidence type="ECO:0000256" key="6">
    <source>
        <dbReference type="RuleBase" id="RU003423"/>
    </source>
</evidence>
<evidence type="ECO:0000256" key="1">
    <source>
        <dbReference type="ARBA" id="ARBA00001938"/>
    </source>
</evidence>
<accession>A0A366IHP7</accession>
<dbReference type="Pfam" id="PF02817">
    <property type="entry name" value="E3_binding"/>
    <property type="match status" value="1"/>
</dbReference>
<evidence type="ECO:0000256" key="5">
    <source>
        <dbReference type="ARBA" id="ARBA00023315"/>
    </source>
</evidence>
<comment type="cofactor">
    <cofactor evidence="1 6">
        <name>(R)-lipoate</name>
        <dbReference type="ChEBI" id="CHEBI:83088"/>
    </cofactor>
</comment>
<comment type="similarity">
    <text evidence="2 6">Belongs to the 2-oxoacid dehydrogenase family.</text>
</comment>
<feature type="region of interest" description="Disordered" evidence="7">
    <location>
        <begin position="1"/>
        <end position="42"/>
    </location>
</feature>
<evidence type="ECO:0000259" key="9">
    <source>
        <dbReference type="PROSITE" id="PS51826"/>
    </source>
</evidence>
<organism evidence="10 11">
    <name type="scientific">Brevibacterium celere</name>
    <dbReference type="NCBI Taxonomy" id="225845"/>
    <lineage>
        <taxon>Bacteria</taxon>
        <taxon>Bacillati</taxon>
        <taxon>Actinomycetota</taxon>
        <taxon>Actinomycetes</taxon>
        <taxon>Micrococcales</taxon>
        <taxon>Brevibacteriaceae</taxon>
        <taxon>Brevibacterium</taxon>
    </lineage>
</organism>
<gene>
    <name evidence="10" type="ORF">DFO65_106184</name>
</gene>
<dbReference type="SUPFAM" id="SSF52777">
    <property type="entry name" value="CoA-dependent acyltransferases"/>
    <property type="match status" value="1"/>
</dbReference>
<proteinExistence type="inferred from homology"/>